<dbReference type="InterPro" id="IPR005150">
    <property type="entry name" value="Cellulose_synth"/>
</dbReference>
<dbReference type="AlphaFoldDB" id="A0AA88XK45"/>
<comment type="subcellular location">
    <subcellularLocation>
        <location evidence="1">Endomembrane system</location>
        <topology evidence="1">Multi-pass membrane protein</topology>
    </subcellularLocation>
</comment>
<feature type="binding site" evidence="9">
    <location>
        <position position="266"/>
    </location>
    <ligand>
        <name>Mn(2+)</name>
        <dbReference type="ChEBI" id="CHEBI:29035"/>
    </ligand>
</feature>
<dbReference type="GO" id="GO:0016760">
    <property type="term" value="F:cellulose synthase (UDP-forming) activity"/>
    <property type="evidence" value="ECO:0007669"/>
    <property type="project" value="InterPro"/>
</dbReference>
<protein>
    <recommendedName>
        <fullName evidence="13">Cellulose synthase-like protein H1</fullName>
    </recommendedName>
</protein>
<evidence type="ECO:0000313" key="12">
    <source>
        <dbReference type="Proteomes" id="UP001188597"/>
    </source>
</evidence>
<keyword evidence="3" id="KW-0808">Transferase</keyword>
<evidence type="ECO:0000256" key="5">
    <source>
        <dbReference type="ARBA" id="ARBA00022989"/>
    </source>
</evidence>
<dbReference type="GO" id="GO:0012505">
    <property type="term" value="C:endomembrane system"/>
    <property type="evidence" value="ECO:0007669"/>
    <property type="project" value="UniProtKB-SubCell"/>
</dbReference>
<dbReference type="FunFam" id="3.90.550.10:FF:000145">
    <property type="entry name" value="Cellulose synthase-like protein H1"/>
    <property type="match status" value="1"/>
</dbReference>
<feature type="transmembrane region" description="Helical" evidence="10">
    <location>
        <begin position="587"/>
        <end position="609"/>
    </location>
</feature>
<evidence type="ECO:0000256" key="9">
    <source>
        <dbReference type="PIRSR" id="PIRSR605150-3"/>
    </source>
</evidence>
<keyword evidence="6 10" id="KW-0472">Membrane</keyword>
<evidence type="ECO:0000256" key="2">
    <source>
        <dbReference type="ARBA" id="ARBA00022676"/>
    </source>
</evidence>
<feature type="binding site" evidence="9">
    <location>
        <position position="290"/>
    </location>
    <ligand>
        <name>Mn(2+)</name>
        <dbReference type="ChEBI" id="CHEBI:29035"/>
    </ligand>
</feature>
<feature type="transmembrane region" description="Helical" evidence="10">
    <location>
        <begin position="532"/>
        <end position="553"/>
    </location>
</feature>
<dbReference type="Pfam" id="PF03552">
    <property type="entry name" value="Cellulose_synt"/>
    <property type="match status" value="2"/>
</dbReference>
<gene>
    <name evidence="11" type="ORF">RJ639_028694</name>
</gene>
<sequence length="671" mass="75635">MASLPLHEEIPRKRTIQRAVELVILLLLLSLLAYRLLFLRDHGFHWLLALFCESCFTFYWILTISIKWRQMDHKTYPERLSQWTSELPPVDMFVTTADPVLEPPVLVVNTVISLLAVDYPANKLACYVSDDGASPLTLYSLVEASKFAKLWVPFCKKHDIAVRAPFRYFTAQSTPLKDTSSEFQQEWKKMKDEYERLCQKIEDATSQRALPCALAGEDEVFSNIDRRNHPSIIKVIWENKEALPTGLPHLIYISREKRPKHPHHFKAGAMNVLTRVSGVMTNAPFMLNVDCDMYANNPKIVQHAMCQLLAPQNERDCAFVQCPQIFYDGLKDDPFGNQLVVLHEYMGRGIAAIQGPLYGGTGCFHRRKVIYGSSPDDAPTGGKIGDGDMQKRFGKSVELTESATRILSGANMKTDAPESLSSSLEKRWATGLLEILLSEKSLFTATLKRKLQFRQCLGYLWILTWALRSIPELCYAALPAYCIISNSRFLPKVYEPTIIIPVALFVIYNLYTLSEYLRAGLSIRAWWNNQRMWRVTVVTAWFFGLLGVILKLLGLSETVFEVTQKDQTASDDSNANAGRYTFDESPIFVPATTILLVNLTALVIGALGFRRVAYGSSGSGVEEVICSVLVVVHFWAFLKGLFGKGKYGIPSSTILKAGTLAYLFVLFCKRA</sequence>
<keyword evidence="2" id="KW-0328">Glycosyltransferase</keyword>
<evidence type="ECO:0000256" key="6">
    <source>
        <dbReference type="ARBA" id="ARBA00023136"/>
    </source>
</evidence>
<evidence type="ECO:0000256" key="10">
    <source>
        <dbReference type="SAM" id="Phobius"/>
    </source>
</evidence>
<dbReference type="GO" id="GO:0071555">
    <property type="term" value="P:cell wall organization"/>
    <property type="evidence" value="ECO:0007669"/>
    <property type="project" value="UniProtKB-KW"/>
</dbReference>
<feature type="transmembrane region" description="Helical" evidence="10">
    <location>
        <begin position="20"/>
        <end position="38"/>
    </location>
</feature>
<feature type="transmembrane region" description="Helical" evidence="10">
    <location>
        <begin position="493"/>
        <end position="511"/>
    </location>
</feature>
<dbReference type="InterPro" id="IPR029044">
    <property type="entry name" value="Nucleotide-diphossugar_trans"/>
</dbReference>
<evidence type="ECO:0000256" key="3">
    <source>
        <dbReference type="ARBA" id="ARBA00022679"/>
    </source>
</evidence>
<dbReference type="EMBL" id="JAVXUP010000054">
    <property type="protein sequence ID" value="KAK3040445.1"/>
    <property type="molecule type" value="Genomic_DNA"/>
</dbReference>
<name>A0AA88XK45_9ASTE</name>
<organism evidence="11 12">
    <name type="scientific">Escallonia herrerae</name>
    <dbReference type="NCBI Taxonomy" id="1293975"/>
    <lineage>
        <taxon>Eukaryota</taxon>
        <taxon>Viridiplantae</taxon>
        <taxon>Streptophyta</taxon>
        <taxon>Embryophyta</taxon>
        <taxon>Tracheophyta</taxon>
        <taxon>Spermatophyta</taxon>
        <taxon>Magnoliopsida</taxon>
        <taxon>eudicotyledons</taxon>
        <taxon>Gunneridae</taxon>
        <taxon>Pentapetalae</taxon>
        <taxon>asterids</taxon>
        <taxon>campanulids</taxon>
        <taxon>Escalloniales</taxon>
        <taxon>Escalloniaceae</taxon>
        <taxon>Escallonia</taxon>
    </lineage>
</organism>
<evidence type="ECO:0000256" key="7">
    <source>
        <dbReference type="ARBA" id="ARBA00023316"/>
    </source>
</evidence>
<dbReference type="GO" id="GO:0030244">
    <property type="term" value="P:cellulose biosynthetic process"/>
    <property type="evidence" value="ECO:0007669"/>
    <property type="project" value="InterPro"/>
</dbReference>
<feature type="binding site" evidence="8">
    <location>
        <position position="131"/>
    </location>
    <ligand>
        <name>UDP-alpha-D-glucose</name>
        <dbReference type="ChEBI" id="CHEBI:58885"/>
    </ligand>
</feature>
<comment type="caution">
    <text evidence="11">The sequence shown here is derived from an EMBL/GenBank/DDBJ whole genome shotgun (WGS) entry which is preliminary data.</text>
</comment>
<feature type="transmembrane region" description="Helical" evidence="10">
    <location>
        <begin position="621"/>
        <end position="642"/>
    </location>
</feature>
<feature type="transmembrane region" description="Helical" evidence="10">
    <location>
        <begin position="457"/>
        <end position="481"/>
    </location>
</feature>
<dbReference type="PANTHER" id="PTHR13301">
    <property type="entry name" value="X-BOX TRANSCRIPTION FACTOR-RELATED"/>
    <property type="match status" value="1"/>
</dbReference>
<dbReference type="GO" id="GO:0016020">
    <property type="term" value="C:membrane"/>
    <property type="evidence" value="ECO:0007669"/>
    <property type="project" value="InterPro"/>
</dbReference>
<reference evidence="11" key="1">
    <citation type="submission" date="2022-12" db="EMBL/GenBank/DDBJ databases">
        <title>Draft genome assemblies for two species of Escallonia (Escalloniales).</title>
        <authorList>
            <person name="Chanderbali A."/>
            <person name="Dervinis C."/>
            <person name="Anghel I."/>
            <person name="Soltis D."/>
            <person name="Soltis P."/>
            <person name="Zapata F."/>
        </authorList>
    </citation>
    <scope>NUCLEOTIDE SEQUENCE</scope>
    <source>
        <strain evidence="11">UCBG64.0493</strain>
        <tissue evidence="11">Leaf</tissue>
    </source>
</reference>
<proteinExistence type="predicted"/>
<evidence type="ECO:0000256" key="8">
    <source>
        <dbReference type="PIRSR" id="PIRSR605150-2"/>
    </source>
</evidence>
<evidence type="ECO:0000256" key="1">
    <source>
        <dbReference type="ARBA" id="ARBA00004127"/>
    </source>
</evidence>
<keyword evidence="12" id="KW-1185">Reference proteome</keyword>
<feature type="binding site" evidence="8">
    <location>
        <position position="102"/>
    </location>
    <ligand>
        <name>UDP-alpha-D-glucose</name>
        <dbReference type="ChEBI" id="CHEBI:58885"/>
    </ligand>
</feature>
<dbReference type="Proteomes" id="UP001188597">
    <property type="component" value="Unassembled WGS sequence"/>
</dbReference>
<evidence type="ECO:0000313" key="11">
    <source>
        <dbReference type="EMBL" id="KAK3040445.1"/>
    </source>
</evidence>
<feature type="transmembrane region" description="Helical" evidence="10">
    <location>
        <begin position="44"/>
        <end position="62"/>
    </location>
</feature>
<feature type="transmembrane region" description="Helical" evidence="10">
    <location>
        <begin position="648"/>
        <end position="668"/>
    </location>
</feature>
<dbReference type="Gene3D" id="3.90.550.10">
    <property type="entry name" value="Spore Coat Polysaccharide Biosynthesis Protein SpsA, Chain A"/>
    <property type="match status" value="1"/>
</dbReference>
<evidence type="ECO:0008006" key="13">
    <source>
        <dbReference type="Google" id="ProtNLM"/>
    </source>
</evidence>
<keyword evidence="5 10" id="KW-1133">Transmembrane helix</keyword>
<accession>A0AA88XK45</accession>
<keyword evidence="4 10" id="KW-0812">Transmembrane</keyword>
<evidence type="ECO:0000256" key="4">
    <source>
        <dbReference type="ARBA" id="ARBA00022692"/>
    </source>
</evidence>
<keyword evidence="7" id="KW-0961">Cell wall biogenesis/degradation</keyword>